<evidence type="ECO:0000256" key="1">
    <source>
        <dbReference type="ARBA" id="ARBA00010088"/>
    </source>
</evidence>
<gene>
    <name evidence="5" type="ORF">Air01nite_76500</name>
</gene>
<evidence type="ECO:0000256" key="2">
    <source>
        <dbReference type="ARBA" id="ARBA00022797"/>
    </source>
</evidence>
<dbReference type="Proteomes" id="UP000624325">
    <property type="component" value="Unassembled WGS sequence"/>
</dbReference>
<dbReference type="InterPro" id="IPR010497">
    <property type="entry name" value="Epoxide_hydro_N"/>
</dbReference>
<dbReference type="GO" id="GO:0016787">
    <property type="term" value="F:hydrolase activity"/>
    <property type="evidence" value="ECO:0007669"/>
    <property type="project" value="UniProtKB-KW"/>
</dbReference>
<comment type="caution">
    <text evidence="5">The sequence shown here is derived from an EMBL/GenBank/DDBJ whole genome shotgun (WGS) entry which is preliminary data.</text>
</comment>
<keyword evidence="3 5" id="KW-0378">Hydrolase</keyword>
<keyword evidence="6" id="KW-1185">Reference proteome</keyword>
<dbReference type="EMBL" id="BONC01000111">
    <property type="protein sequence ID" value="GIF61555.1"/>
    <property type="molecule type" value="Genomic_DNA"/>
</dbReference>
<dbReference type="Pfam" id="PF06441">
    <property type="entry name" value="EHN"/>
    <property type="match status" value="1"/>
</dbReference>
<feature type="domain" description="Epoxide hydrolase N-terminal" evidence="4">
    <location>
        <begin position="2"/>
        <end position="107"/>
    </location>
</feature>
<dbReference type="InterPro" id="IPR000639">
    <property type="entry name" value="Epox_hydrolase-like"/>
</dbReference>
<evidence type="ECO:0000313" key="6">
    <source>
        <dbReference type="Proteomes" id="UP000624325"/>
    </source>
</evidence>
<organism evidence="5 6">
    <name type="scientific">Asanoa iriomotensis</name>
    <dbReference type="NCBI Taxonomy" id="234613"/>
    <lineage>
        <taxon>Bacteria</taxon>
        <taxon>Bacillati</taxon>
        <taxon>Actinomycetota</taxon>
        <taxon>Actinomycetes</taxon>
        <taxon>Micromonosporales</taxon>
        <taxon>Micromonosporaceae</taxon>
        <taxon>Asanoa</taxon>
    </lineage>
</organism>
<dbReference type="PANTHER" id="PTHR21661:SF35">
    <property type="entry name" value="EPOXIDE HYDROLASE"/>
    <property type="match status" value="1"/>
</dbReference>
<dbReference type="PANTHER" id="PTHR21661">
    <property type="entry name" value="EPOXIDE HYDROLASE 1-RELATED"/>
    <property type="match status" value="1"/>
</dbReference>
<sequence>MPQPFLVDVPEAVLDDLRHRIRSTRWPPAAPGAPWEQGTDLDYLRGLLAYWADGFDWRFAERRLNSYAQFVVPVDGVEIHCVHVRAAGGGGVPIVLTHGWPSAFVEMLPLVDRLTDPASGPAFDVVVPSLPGYGFTPRPAGPVTYSRVAGLWHGLMSSLGYARYGAHGGDFGAGVATWMALTAPERMLGIHLTTPEVWPHVAAPLTAAEEAYVRHTEAWDSTERGYSSIQSTRPQTLGYGLTDSPAGLAAWIVEKWRSWGDTGGDVDARFGRDFLLTLLTVYWATGSITTSMRDYWDNRWHPDAIGPADRVTVPTATAVFANEFVPEGVPPPEWAARLYDVRRRTVFPRGGHFAAAEEPDLVAGDIAEFFGSVLRSGGDA</sequence>
<comment type="similarity">
    <text evidence="1">Belongs to the peptidase S33 family.</text>
</comment>
<name>A0ABQ4CGW3_9ACTN</name>
<accession>A0ABQ4CGW3</accession>
<dbReference type="SUPFAM" id="SSF53474">
    <property type="entry name" value="alpha/beta-Hydrolases"/>
    <property type="match status" value="1"/>
</dbReference>
<reference evidence="5 6" key="1">
    <citation type="submission" date="2021-01" db="EMBL/GenBank/DDBJ databases">
        <title>Whole genome shotgun sequence of Asanoa iriomotensis NBRC 100142.</title>
        <authorList>
            <person name="Komaki H."/>
            <person name="Tamura T."/>
        </authorList>
    </citation>
    <scope>NUCLEOTIDE SEQUENCE [LARGE SCALE GENOMIC DNA]</scope>
    <source>
        <strain evidence="5 6">NBRC 100142</strain>
    </source>
</reference>
<evidence type="ECO:0000256" key="3">
    <source>
        <dbReference type="ARBA" id="ARBA00022801"/>
    </source>
</evidence>
<evidence type="ECO:0000259" key="4">
    <source>
        <dbReference type="Pfam" id="PF06441"/>
    </source>
</evidence>
<evidence type="ECO:0000313" key="5">
    <source>
        <dbReference type="EMBL" id="GIF61555.1"/>
    </source>
</evidence>
<protein>
    <submittedName>
        <fullName evidence="5">Hydrolase</fullName>
    </submittedName>
</protein>
<dbReference type="InterPro" id="IPR016292">
    <property type="entry name" value="Epoxide_hydrolase"/>
</dbReference>
<dbReference type="PIRSF" id="PIRSF001112">
    <property type="entry name" value="Epoxide_hydrolase"/>
    <property type="match status" value="1"/>
</dbReference>
<keyword evidence="2" id="KW-0058">Aromatic hydrocarbons catabolism</keyword>
<dbReference type="PRINTS" id="PR00412">
    <property type="entry name" value="EPOXHYDRLASE"/>
</dbReference>
<dbReference type="RefSeq" id="WP_203708371.1">
    <property type="nucleotide sequence ID" value="NZ_BAAALU010000046.1"/>
</dbReference>
<dbReference type="InterPro" id="IPR029058">
    <property type="entry name" value="AB_hydrolase_fold"/>
</dbReference>
<dbReference type="Gene3D" id="3.40.50.1820">
    <property type="entry name" value="alpha/beta hydrolase"/>
    <property type="match status" value="1"/>
</dbReference>
<proteinExistence type="inferred from homology"/>